<dbReference type="RefSeq" id="XP_002731822.2">
    <property type="nucleotide sequence ID" value="XM_002731776.2"/>
</dbReference>
<dbReference type="GeneID" id="100366896"/>
<dbReference type="Proteomes" id="UP000694865">
    <property type="component" value="Unplaced"/>
</dbReference>
<gene>
    <name evidence="2" type="primary">LOC100366896</name>
</gene>
<organism evidence="1 2">
    <name type="scientific">Saccoglossus kowalevskii</name>
    <name type="common">Acorn worm</name>
    <dbReference type="NCBI Taxonomy" id="10224"/>
    <lineage>
        <taxon>Eukaryota</taxon>
        <taxon>Metazoa</taxon>
        <taxon>Hemichordata</taxon>
        <taxon>Enteropneusta</taxon>
        <taxon>Harrimaniidae</taxon>
        <taxon>Saccoglossus</taxon>
    </lineage>
</organism>
<dbReference type="PROSITE" id="PS50096">
    <property type="entry name" value="IQ"/>
    <property type="match status" value="1"/>
</dbReference>
<accession>A0ABM0GKE8</accession>
<name>A0ABM0GKE8_SACKO</name>
<keyword evidence="1" id="KW-1185">Reference proteome</keyword>
<evidence type="ECO:0000313" key="1">
    <source>
        <dbReference type="Proteomes" id="UP000694865"/>
    </source>
</evidence>
<proteinExistence type="predicted"/>
<sequence>MDVNKVVRAQAIWRGALVRKYFRQIRHSYEEIVQEIDNDQKEVGVEWTSSLVCKPKVYFGKKPQKRDNVGRVCGISSTLGQVVSVIPMAEQPFNVVFDETLDCNEDSGNEEQMNNVENDVYQDCGLQTPSPGGLNGRRILGEIKDSPGIDEKSGSESNLLGAFRNSQVDKENQSPVPQIQARIHSDIGFEIHLMLRIKMNLRMGEMNRQVM</sequence>
<protein>
    <submittedName>
        <fullName evidence="2">Uncharacterized protein LOC100366896</fullName>
    </submittedName>
</protein>
<evidence type="ECO:0000313" key="2">
    <source>
        <dbReference type="RefSeq" id="XP_002731822.2"/>
    </source>
</evidence>
<reference evidence="2" key="1">
    <citation type="submission" date="2025-08" db="UniProtKB">
        <authorList>
            <consortium name="RefSeq"/>
        </authorList>
    </citation>
    <scope>IDENTIFICATION</scope>
    <source>
        <tissue evidence="2">Testes</tissue>
    </source>
</reference>